<comment type="similarity">
    <text evidence="1 7">Belongs to the peptidase S24 family.</text>
</comment>
<evidence type="ECO:0000259" key="8">
    <source>
        <dbReference type="Pfam" id="PF00717"/>
    </source>
</evidence>
<reference evidence="10" key="1">
    <citation type="submission" date="2017-09" db="EMBL/GenBank/DDBJ databases">
        <title>FDA dAtabase for Regulatory Grade micrObial Sequences (FDA-ARGOS): Supporting development and validation of Infectious Disease Dx tests.</title>
        <authorList>
            <person name="Minogue T."/>
            <person name="Wolcott M."/>
            <person name="Wasieloski L."/>
            <person name="Aguilar W."/>
            <person name="Moore D."/>
            <person name="Tallon L."/>
            <person name="Sadzewicz L."/>
            <person name="Ott S."/>
            <person name="Zhao X."/>
            <person name="Nagaraj S."/>
            <person name="Vavikolanu K."/>
            <person name="Aluvathingal J."/>
            <person name="Nadendla S."/>
            <person name="Sichtig H."/>
        </authorList>
    </citation>
    <scope>NUCLEOTIDE SEQUENCE [LARGE SCALE GENOMIC DNA]</scope>
    <source>
        <strain evidence="10">FDAARGOS_394</strain>
    </source>
</reference>
<dbReference type="GO" id="GO:0006355">
    <property type="term" value="P:regulation of DNA-templated transcription"/>
    <property type="evidence" value="ECO:0007669"/>
    <property type="project" value="InterPro"/>
</dbReference>
<keyword evidence="6" id="KW-0742">SOS response</keyword>
<dbReference type="GO" id="GO:0016787">
    <property type="term" value="F:hydrolase activity"/>
    <property type="evidence" value="ECO:0007669"/>
    <property type="project" value="UniProtKB-KW"/>
</dbReference>
<dbReference type="Pfam" id="PF00717">
    <property type="entry name" value="Peptidase_S24"/>
    <property type="match status" value="1"/>
</dbReference>
<name>A0A2A7UW58_COMTR</name>
<evidence type="ECO:0000256" key="7">
    <source>
        <dbReference type="RuleBase" id="RU003991"/>
    </source>
</evidence>
<evidence type="ECO:0000313" key="9">
    <source>
        <dbReference type="EMBL" id="PEH89589.1"/>
    </source>
</evidence>
<dbReference type="PANTHER" id="PTHR33516">
    <property type="entry name" value="LEXA REPRESSOR"/>
    <property type="match status" value="1"/>
</dbReference>
<dbReference type="NCBIfam" id="NF007621">
    <property type="entry name" value="PRK10276.1"/>
    <property type="match status" value="1"/>
</dbReference>
<dbReference type="InterPro" id="IPR006197">
    <property type="entry name" value="Peptidase_S24_LexA"/>
</dbReference>
<dbReference type="GO" id="GO:0009432">
    <property type="term" value="P:SOS response"/>
    <property type="evidence" value="ECO:0007669"/>
    <property type="project" value="UniProtKB-KW"/>
</dbReference>
<gene>
    <name evidence="9" type="ORF">CRM82_14170</name>
</gene>
<evidence type="ECO:0000256" key="4">
    <source>
        <dbReference type="ARBA" id="ARBA00022813"/>
    </source>
</evidence>
<dbReference type="InterPro" id="IPR039418">
    <property type="entry name" value="LexA-like"/>
</dbReference>
<dbReference type="EMBL" id="PDEA01000001">
    <property type="protein sequence ID" value="PEH89589.1"/>
    <property type="molecule type" value="Genomic_DNA"/>
</dbReference>
<dbReference type="GeneID" id="80801766"/>
<keyword evidence="5" id="KW-0234">DNA repair</keyword>
<evidence type="ECO:0000313" key="10">
    <source>
        <dbReference type="Proteomes" id="UP000220246"/>
    </source>
</evidence>
<dbReference type="STRING" id="1219032.GCA_001515545_00189"/>
<evidence type="ECO:0000256" key="2">
    <source>
        <dbReference type="ARBA" id="ARBA00022763"/>
    </source>
</evidence>
<sequence length="148" mass="16092">MYSHRFLAGLPVPATITAMPLPMLAAPARGGRASPAERGAVTHLDLATELAQHPQSIFILRQTGDSMEGAGMFDGDMLVVDKLLQPVHGDIVVAQVDGEFTCKRLHVRDGQFVLHPENPAYPDIHPQEGQHIEIWGVVTSSVKRLRTA</sequence>
<accession>A0A2A7UW58</accession>
<keyword evidence="4 7" id="KW-0068">Autocatalytic cleavage</keyword>
<dbReference type="RefSeq" id="WP_066532465.1">
    <property type="nucleotide sequence ID" value="NZ_PDEA01000001.1"/>
</dbReference>
<evidence type="ECO:0000256" key="6">
    <source>
        <dbReference type="ARBA" id="ARBA00023236"/>
    </source>
</evidence>
<proteinExistence type="inferred from homology"/>
<dbReference type="PRINTS" id="PR00726">
    <property type="entry name" value="LEXASERPTASE"/>
</dbReference>
<dbReference type="SUPFAM" id="SSF51306">
    <property type="entry name" value="LexA/Signal peptidase"/>
    <property type="match status" value="1"/>
</dbReference>
<dbReference type="CDD" id="cd06529">
    <property type="entry name" value="S24_LexA-like"/>
    <property type="match status" value="1"/>
</dbReference>
<organism evidence="9 10">
    <name type="scientific">Comamonas terrigena</name>
    <dbReference type="NCBI Taxonomy" id="32013"/>
    <lineage>
        <taxon>Bacteria</taxon>
        <taxon>Pseudomonadati</taxon>
        <taxon>Pseudomonadota</taxon>
        <taxon>Betaproteobacteria</taxon>
        <taxon>Burkholderiales</taxon>
        <taxon>Comamonadaceae</taxon>
        <taxon>Comamonas</taxon>
    </lineage>
</organism>
<evidence type="ECO:0000256" key="3">
    <source>
        <dbReference type="ARBA" id="ARBA00022801"/>
    </source>
</evidence>
<keyword evidence="2" id="KW-0227">DNA damage</keyword>
<keyword evidence="3 7" id="KW-0378">Hydrolase</keyword>
<dbReference type="GO" id="GO:0006281">
    <property type="term" value="P:DNA repair"/>
    <property type="evidence" value="ECO:0007669"/>
    <property type="project" value="UniProtKB-KW"/>
</dbReference>
<dbReference type="PANTHER" id="PTHR33516:SF2">
    <property type="entry name" value="LEXA REPRESSOR-RELATED"/>
    <property type="match status" value="1"/>
</dbReference>
<dbReference type="InterPro" id="IPR050077">
    <property type="entry name" value="LexA_repressor"/>
</dbReference>
<evidence type="ECO:0000256" key="1">
    <source>
        <dbReference type="ARBA" id="ARBA00007484"/>
    </source>
</evidence>
<dbReference type="InterPro" id="IPR036286">
    <property type="entry name" value="LexA/Signal_pep-like_sf"/>
</dbReference>
<dbReference type="AlphaFoldDB" id="A0A2A7UW58"/>
<dbReference type="InterPro" id="IPR015927">
    <property type="entry name" value="Peptidase_S24_S26A/B/C"/>
</dbReference>
<keyword evidence="10" id="KW-1185">Reference proteome</keyword>
<dbReference type="Proteomes" id="UP000220246">
    <property type="component" value="Unassembled WGS sequence"/>
</dbReference>
<dbReference type="Gene3D" id="2.10.109.10">
    <property type="entry name" value="Umud Fragment, subunit A"/>
    <property type="match status" value="1"/>
</dbReference>
<protein>
    <submittedName>
        <fullName evidence="9">Phage repressor protein</fullName>
    </submittedName>
</protein>
<evidence type="ECO:0000256" key="5">
    <source>
        <dbReference type="ARBA" id="ARBA00023204"/>
    </source>
</evidence>
<dbReference type="GO" id="GO:0003677">
    <property type="term" value="F:DNA binding"/>
    <property type="evidence" value="ECO:0007669"/>
    <property type="project" value="InterPro"/>
</dbReference>
<dbReference type="OrthoDB" id="9802364at2"/>
<comment type="caution">
    <text evidence="9">The sequence shown here is derived from an EMBL/GenBank/DDBJ whole genome shotgun (WGS) entry which is preliminary data.</text>
</comment>
<feature type="domain" description="Peptidase S24/S26A/S26B/S26C" evidence="8">
    <location>
        <begin position="31"/>
        <end position="138"/>
    </location>
</feature>